<evidence type="ECO:0000313" key="2">
    <source>
        <dbReference type="EMBL" id="GFU25746.1"/>
    </source>
</evidence>
<evidence type="ECO:0000256" key="1">
    <source>
        <dbReference type="SAM" id="MobiDB-lite"/>
    </source>
</evidence>
<organism evidence="2 3">
    <name type="scientific">Nephila pilipes</name>
    <name type="common">Giant wood spider</name>
    <name type="synonym">Nephila maculata</name>
    <dbReference type="NCBI Taxonomy" id="299642"/>
    <lineage>
        <taxon>Eukaryota</taxon>
        <taxon>Metazoa</taxon>
        <taxon>Ecdysozoa</taxon>
        <taxon>Arthropoda</taxon>
        <taxon>Chelicerata</taxon>
        <taxon>Arachnida</taxon>
        <taxon>Araneae</taxon>
        <taxon>Araneomorphae</taxon>
        <taxon>Entelegynae</taxon>
        <taxon>Araneoidea</taxon>
        <taxon>Nephilidae</taxon>
        <taxon>Nephila</taxon>
    </lineage>
</organism>
<protein>
    <submittedName>
        <fullName evidence="2">Uncharacterized protein</fullName>
    </submittedName>
</protein>
<reference evidence="2" key="1">
    <citation type="submission" date="2020-08" db="EMBL/GenBank/DDBJ databases">
        <title>Multicomponent nature underlies the extraordinary mechanical properties of spider dragline silk.</title>
        <authorList>
            <person name="Kono N."/>
            <person name="Nakamura H."/>
            <person name="Mori M."/>
            <person name="Yoshida Y."/>
            <person name="Ohtoshi R."/>
            <person name="Malay A.D."/>
            <person name="Moran D.A.P."/>
            <person name="Tomita M."/>
            <person name="Numata K."/>
            <person name="Arakawa K."/>
        </authorList>
    </citation>
    <scope>NUCLEOTIDE SEQUENCE</scope>
</reference>
<keyword evidence="3" id="KW-1185">Reference proteome</keyword>
<comment type="caution">
    <text evidence="2">The sequence shown here is derived from an EMBL/GenBank/DDBJ whole genome shotgun (WGS) entry which is preliminary data.</text>
</comment>
<dbReference type="EMBL" id="BMAW01032491">
    <property type="protein sequence ID" value="GFU25746.1"/>
    <property type="molecule type" value="Genomic_DNA"/>
</dbReference>
<gene>
    <name evidence="2" type="ORF">NPIL_276091</name>
</gene>
<dbReference type="AlphaFoldDB" id="A0A8X6UL87"/>
<accession>A0A8X6UL87</accession>
<evidence type="ECO:0000313" key="3">
    <source>
        <dbReference type="Proteomes" id="UP000887013"/>
    </source>
</evidence>
<feature type="compositionally biased region" description="Basic and acidic residues" evidence="1">
    <location>
        <begin position="30"/>
        <end position="46"/>
    </location>
</feature>
<sequence length="154" mass="17296">MRVLEEESVAVPTDSSEHMDTGPSAPLWKALEEERKQLEQEMKKSTTDAITSPPNLIINKNDKSKPTNSEEQVLKKKTKFTKISSIATTFNLHIKNSFVVLENNDPKKADLSPLPPKIQAIMLKCKANLTLVPYPSGNSKITSPIFRKTCRRAY</sequence>
<dbReference type="Proteomes" id="UP000887013">
    <property type="component" value="Unassembled WGS sequence"/>
</dbReference>
<proteinExistence type="predicted"/>
<feature type="region of interest" description="Disordered" evidence="1">
    <location>
        <begin position="1"/>
        <end position="73"/>
    </location>
</feature>
<name>A0A8X6UL87_NEPPI</name>